<protein>
    <recommendedName>
        <fullName evidence="1">YgjP-like metallopeptidase domain-containing protein</fullName>
    </recommendedName>
</protein>
<dbReference type="InterPro" id="IPR053136">
    <property type="entry name" value="UTP_pyrophosphatase-like"/>
</dbReference>
<dbReference type="STRING" id="415747.SAMN03097708_00829"/>
<gene>
    <name evidence="2" type="ORF">SAMN03097708_00829</name>
</gene>
<organism evidence="2 3">
    <name type="scientific">Thiohalomonas denitrificans</name>
    <dbReference type="NCBI Taxonomy" id="415747"/>
    <lineage>
        <taxon>Bacteria</taxon>
        <taxon>Pseudomonadati</taxon>
        <taxon>Pseudomonadota</taxon>
        <taxon>Gammaproteobacteria</taxon>
        <taxon>Thiohalomonadales</taxon>
        <taxon>Thiohalomonadaceae</taxon>
        <taxon>Thiohalomonas</taxon>
    </lineage>
</organism>
<evidence type="ECO:0000313" key="3">
    <source>
        <dbReference type="Proteomes" id="UP000199648"/>
    </source>
</evidence>
<dbReference type="AlphaFoldDB" id="A0A1G5PV44"/>
<proteinExistence type="predicted"/>
<feature type="domain" description="YgjP-like metallopeptidase" evidence="1">
    <location>
        <begin position="20"/>
        <end position="225"/>
    </location>
</feature>
<evidence type="ECO:0000313" key="2">
    <source>
        <dbReference type="EMBL" id="SCZ52909.1"/>
    </source>
</evidence>
<dbReference type="PANTHER" id="PTHR30399:SF1">
    <property type="entry name" value="UTP PYROPHOSPHATASE"/>
    <property type="match status" value="1"/>
</dbReference>
<dbReference type="RefSeq" id="WP_092992897.1">
    <property type="nucleotide sequence ID" value="NZ_FMWD01000002.1"/>
</dbReference>
<dbReference type="Pfam" id="PF01863">
    <property type="entry name" value="YgjP-like"/>
    <property type="match status" value="1"/>
</dbReference>
<dbReference type="OrthoDB" id="9811177at2"/>
<dbReference type="CDD" id="cd07344">
    <property type="entry name" value="M48_yhfN_like"/>
    <property type="match status" value="1"/>
</dbReference>
<dbReference type="EMBL" id="FMWD01000002">
    <property type="protein sequence ID" value="SCZ52909.1"/>
    <property type="molecule type" value="Genomic_DNA"/>
</dbReference>
<dbReference type="Gene3D" id="3.30.2010.10">
    <property type="entry name" value="Metalloproteases ('zincins'), catalytic domain"/>
    <property type="match status" value="1"/>
</dbReference>
<sequence>MSAFQVDDLAFDLRLSRRRRTVQITVDRGGELVLAAPRGTDEEELRRFVREKRYWIYTKLAEKAQLQRAIPKKEFVDGEGFLYLGCSYRLKLVDDPAASLKLVGGRFHLSRDLAASEGRSQFVRWYTDHGYEWLSQKVSEYTPRMEVKPGGVKVQDLGYRWGSCGKGNWLYFHWKTILLPRTVAEYVVIHELAHLHEGHHTPAFWRRIERALPDFERRKRWLAAHGMDAEGL</sequence>
<accession>A0A1G5PV44</accession>
<name>A0A1G5PV44_9GAMM</name>
<evidence type="ECO:0000259" key="1">
    <source>
        <dbReference type="Pfam" id="PF01863"/>
    </source>
</evidence>
<dbReference type="InterPro" id="IPR002725">
    <property type="entry name" value="YgjP-like_metallopeptidase"/>
</dbReference>
<dbReference type="PANTHER" id="PTHR30399">
    <property type="entry name" value="UNCHARACTERIZED PROTEIN YGJP"/>
    <property type="match status" value="1"/>
</dbReference>
<reference evidence="2 3" key="1">
    <citation type="submission" date="2016-10" db="EMBL/GenBank/DDBJ databases">
        <authorList>
            <person name="de Groot N.N."/>
        </authorList>
    </citation>
    <scope>NUCLEOTIDE SEQUENCE [LARGE SCALE GENOMIC DNA]</scope>
    <source>
        <strain evidence="2 3">HLD2</strain>
    </source>
</reference>
<dbReference type="Proteomes" id="UP000199648">
    <property type="component" value="Unassembled WGS sequence"/>
</dbReference>
<keyword evidence="3" id="KW-1185">Reference proteome</keyword>